<reference evidence="1" key="1">
    <citation type="journal article" date="2014" name="Int. J. Syst. Evol. Microbiol.">
        <title>Complete genome sequence of Corynebacterium casei LMG S-19264T (=DSM 44701T), isolated from a smear-ripened cheese.</title>
        <authorList>
            <consortium name="US DOE Joint Genome Institute (JGI-PGF)"/>
            <person name="Walter F."/>
            <person name="Albersmeier A."/>
            <person name="Kalinowski J."/>
            <person name="Ruckert C."/>
        </authorList>
    </citation>
    <scope>NUCLEOTIDE SEQUENCE</scope>
    <source>
        <strain evidence="1">KCTC 22164</strain>
    </source>
</reference>
<dbReference type="AlphaFoldDB" id="A0A918JPA4"/>
<evidence type="ECO:0000313" key="2">
    <source>
        <dbReference type="Proteomes" id="UP000631300"/>
    </source>
</evidence>
<dbReference type="EMBL" id="BMXP01000007">
    <property type="protein sequence ID" value="GGW90929.1"/>
    <property type="molecule type" value="Genomic_DNA"/>
</dbReference>
<evidence type="ECO:0000313" key="1">
    <source>
        <dbReference type="EMBL" id="GGW90929.1"/>
    </source>
</evidence>
<dbReference type="RefSeq" id="WP_189407217.1">
    <property type="nucleotide sequence ID" value="NZ_BMXP01000007.1"/>
</dbReference>
<dbReference type="Proteomes" id="UP000631300">
    <property type="component" value="Unassembled WGS sequence"/>
</dbReference>
<reference evidence="1" key="2">
    <citation type="submission" date="2020-09" db="EMBL/GenBank/DDBJ databases">
        <authorList>
            <person name="Sun Q."/>
            <person name="Kim S."/>
        </authorList>
    </citation>
    <scope>NUCLEOTIDE SEQUENCE</scope>
    <source>
        <strain evidence="1">KCTC 22164</strain>
    </source>
</reference>
<gene>
    <name evidence="1" type="ORF">GCM10007391_26550</name>
</gene>
<keyword evidence="2" id="KW-1185">Reference proteome</keyword>
<protein>
    <recommendedName>
        <fullName evidence="3">Flagellar biosynthesis protein FlgE</fullName>
    </recommendedName>
</protein>
<accession>A0A918JPA4</accession>
<name>A0A918JPA4_9ALTE</name>
<organism evidence="1 2">
    <name type="scientific">Alteromonas halophila</name>
    <dbReference type="NCBI Taxonomy" id="516698"/>
    <lineage>
        <taxon>Bacteria</taxon>
        <taxon>Pseudomonadati</taxon>
        <taxon>Pseudomonadota</taxon>
        <taxon>Gammaproteobacteria</taxon>
        <taxon>Alteromonadales</taxon>
        <taxon>Alteromonadaceae</taxon>
        <taxon>Alteromonas/Salinimonas group</taxon>
        <taxon>Alteromonas</taxon>
    </lineage>
</organism>
<comment type="caution">
    <text evidence="1">The sequence shown here is derived from an EMBL/GenBank/DDBJ whole genome shotgun (WGS) entry which is preliminary data.</text>
</comment>
<evidence type="ECO:0008006" key="3">
    <source>
        <dbReference type="Google" id="ProtNLM"/>
    </source>
</evidence>
<proteinExistence type="predicted"/>
<sequence length="110" mass="11508">MSSFVDNSINSAIVSGYVGLQNASQGITQASQNIALRSAQQNMAENGPEGVLASASQRNLENVREMLPQPANNLTSDILSLQNNSINAQASAKVLDTAFDTVGTIIDTLA</sequence>